<keyword evidence="2" id="KW-0560">Oxidoreductase</keyword>
<keyword evidence="4" id="KW-1185">Reference proteome</keyword>
<dbReference type="InterPro" id="IPR002347">
    <property type="entry name" value="SDR_fam"/>
</dbReference>
<name>A0A7D8YKT6_9HELO</name>
<sequence>MTSKINTILIVGATSGIGEAFARRFHSMGKKVIIAGRRADKLTALKTELSGIETVEWDIADFNRLPGQVSEILKSHPTLDTVFINAGIQKSFSLLDPTTSTPESVVAEINTNFTAPVLLTQLFIPHLLSLASAGKPANLLVTSSALAFFPFGFYPVYAPTKAAVHSFIITLRQQLNYAPPTVQKNFSIVEIVPPYTDTGIDSAHRERVNELQGGAEKAFKPMPLADYIDQAFASLDELDDEGNLKKEVGVGFGQMGIETWRASFGKALEGMGVKC</sequence>
<dbReference type="Gene3D" id="3.40.50.720">
    <property type="entry name" value="NAD(P)-binding Rossmann-like Domain"/>
    <property type="match status" value="1"/>
</dbReference>
<evidence type="ECO:0000256" key="1">
    <source>
        <dbReference type="ARBA" id="ARBA00006484"/>
    </source>
</evidence>
<evidence type="ECO:0000256" key="2">
    <source>
        <dbReference type="ARBA" id="ARBA00023002"/>
    </source>
</evidence>
<dbReference type="PRINTS" id="PR00081">
    <property type="entry name" value="GDHRDH"/>
</dbReference>
<organism evidence="3 4">
    <name type="scientific">Lachnellula cervina</name>
    <dbReference type="NCBI Taxonomy" id="1316786"/>
    <lineage>
        <taxon>Eukaryota</taxon>
        <taxon>Fungi</taxon>
        <taxon>Dikarya</taxon>
        <taxon>Ascomycota</taxon>
        <taxon>Pezizomycotina</taxon>
        <taxon>Leotiomycetes</taxon>
        <taxon>Helotiales</taxon>
        <taxon>Lachnaceae</taxon>
        <taxon>Lachnellula</taxon>
    </lineage>
</organism>
<evidence type="ECO:0000313" key="4">
    <source>
        <dbReference type="Proteomes" id="UP000481288"/>
    </source>
</evidence>
<proteinExistence type="inferred from homology"/>
<dbReference type="Proteomes" id="UP000481288">
    <property type="component" value="Unassembled WGS sequence"/>
</dbReference>
<dbReference type="GO" id="GO:0016020">
    <property type="term" value="C:membrane"/>
    <property type="evidence" value="ECO:0007669"/>
    <property type="project" value="TreeGrafter"/>
</dbReference>
<reference evidence="3 4" key="1">
    <citation type="submission" date="2018-05" db="EMBL/GenBank/DDBJ databases">
        <title>Whole genome sequencing for identification of molecular markers to develop diagnostic detection tools for the regulated plant pathogen Lachnellula willkommii.</title>
        <authorList>
            <person name="Giroux E."/>
            <person name="Bilodeau G."/>
        </authorList>
    </citation>
    <scope>NUCLEOTIDE SEQUENCE [LARGE SCALE GENOMIC DNA]</scope>
    <source>
        <strain evidence="3 4">CBS 625.97</strain>
    </source>
</reference>
<protein>
    <submittedName>
        <fullName evidence="3">Putative oxidoreductase DltE</fullName>
    </submittedName>
</protein>
<dbReference type="AlphaFoldDB" id="A0A7D8YKT6"/>
<dbReference type="Pfam" id="PF00106">
    <property type="entry name" value="adh_short"/>
    <property type="match status" value="1"/>
</dbReference>
<dbReference type="GO" id="GO:0016491">
    <property type="term" value="F:oxidoreductase activity"/>
    <property type="evidence" value="ECO:0007669"/>
    <property type="project" value="UniProtKB-KW"/>
</dbReference>
<comment type="caution">
    <text evidence="3">The sequence shown here is derived from an EMBL/GenBank/DDBJ whole genome shotgun (WGS) entry which is preliminary data.</text>
</comment>
<dbReference type="SUPFAM" id="SSF51735">
    <property type="entry name" value="NAD(P)-binding Rossmann-fold domains"/>
    <property type="match status" value="1"/>
</dbReference>
<accession>A0A7D8YKT6</accession>
<dbReference type="EMBL" id="QGMG01000565">
    <property type="protein sequence ID" value="TVY52697.1"/>
    <property type="molecule type" value="Genomic_DNA"/>
</dbReference>
<dbReference type="OrthoDB" id="37659at2759"/>
<dbReference type="InterPro" id="IPR036291">
    <property type="entry name" value="NAD(P)-bd_dom_sf"/>
</dbReference>
<evidence type="ECO:0000313" key="3">
    <source>
        <dbReference type="EMBL" id="TVY52697.1"/>
    </source>
</evidence>
<gene>
    <name evidence="3" type="primary">dltE_1</name>
    <name evidence="3" type="ORF">LCER1_G004928</name>
</gene>
<dbReference type="PANTHER" id="PTHR44196">
    <property type="entry name" value="DEHYDROGENASE/REDUCTASE SDR FAMILY MEMBER 7B"/>
    <property type="match status" value="1"/>
</dbReference>
<comment type="similarity">
    <text evidence="1">Belongs to the short-chain dehydrogenases/reductases (SDR) family.</text>
</comment>
<dbReference type="PANTHER" id="PTHR44196:SF1">
    <property type="entry name" value="DEHYDROGENASE_REDUCTASE SDR FAMILY MEMBER 7B"/>
    <property type="match status" value="1"/>
</dbReference>